<evidence type="ECO:0000256" key="4">
    <source>
        <dbReference type="ARBA" id="ARBA00023054"/>
    </source>
</evidence>
<keyword evidence="5" id="KW-0969">Cilium</keyword>
<dbReference type="HOGENOM" id="CLU_1901433_0_0_1"/>
<organism evidence="7">
    <name type="scientific">Dendroctonus ponderosae</name>
    <name type="common">Mountain pine beetle</name>
    <dbReference type="NCBI Taxonomy" id="77166"/>
    <lineage>
        <taxon>Eukaryota</taxon>
        <taxon>Metazoa</taxon>
        <taxon>Ecdysozoa</taxon>
        <taxon>Arthropoda</taxon>
        <taxon>Hexapoda</taxon>
        <taxon>Insecta</taxon>
        <taxon>Pterygota</taxon>
        <taxon>Neoptera</taxon>
        <taxon>Endopterygota</taxon>
        <taxon>Coleoptera</taxon>
        <taxon>Polyphaga</taxon>
        <taxon>Cucujiformia</taxon>
        <taxon>Curculionidae</taxon>
        <taxon>Scolytinae</taxon>
        <taxon>Dendroctonus</taxon>
    </lineage>
</organism>
<reference evidence="7" key="1">
    <citation type="journal article" date="2013" name="Genome Biol.">
        <title>Draft genome of the mountain pine beetle, Dendroctonus ponderosae Hopkins, a major forest pest.</title>
        <authorList>
            <person name="Keeling C.I."/>
            <person name="Yuen M.M."/>
            <person name="Liao N.Y."/>
            <person name="Docking T.R."/>
            <person name="Chan S.K."/>
            <person name="Taylor G.A."/>
            <person name="Palmquist D.L."/>
            <person name="Jackman S.D."/>
            <person name="Nguyen A."/>
            <person name="Li M."/>
            <person name="Henderson H."/>
            <person name="Janes J.K."/>
            <person name="Zhao Y."/>
            <person name="Pandoh P."/>
            <person name="Moore R."/>
            <person name="Sperling F.A."/>
            <person name="Huber D.P."/>
            <person name="Birol I."/>
            <person name="Jones S.J."/>
            <person name="Bohlmann J."/>
        </authorList>
    </citation>
    <scope>NUCLEOTIDE SEQUENCE</scope>
</reference>
<evidence type="ECO:0000256" key="6">
    <source>
        <dbReference type="ARBA" id="ARBA00023273"/>
    </source>
</evidence>
<dbReference type="EMBL" id="KB740672">
    <property type="protein sequence ID" value="ENN79620.1"/>
    <property type="molecule type" value="Genomic_DNA"/>
</dbReference>
<keyword evidence="6" id="KW-0966">Cell projection</keyword>
<accession>N6UD60</accession>
<keyword evidence="4" id="KW-0175">Coiled coil</keyword>
<proteinExistence type="inferred from homology"/>
<dbReference type="InterPro" id="IPR038844">
    <property type="entry name" value="CFAP157"/>
</dbReference>
<protein>
    <recommendedName>
        <fullName evidence="3">Cilia- and flagella-associated protein 157</fullName>
    </recommendedName>
</protein>
<name>N6UD60_DENPD</name>
<dbReference type="OMA" id="MIQEKTN"/>
<sequence length="134" mass="15874">MAKGKKTKGKKKKVVEDDPNALTEVDKTFYELTIADLNRKLARLRSLTQELEEKNEELEQQGQKNDEDKSDIITYLKRMIQEKTNEINELEERIVGLQETRQTETEQFETKIVELEQEYKQMHEQLTSENKLLD</sequence>
<comment type="similarity">
    <text evidence="2">Belongs to the CFAP157 family.</text>
</comment>
<dbReference type="GO" id="GO:0036064">
    <property type="term" value="C:ciliary basal body"/>
    <property type="evidence" value="ECO:0007669"/>
    <property type="project" value="TreeGrafter"/>
</dbReference>
<evidence type="ECO:0000313" key="7">
    <source>
        <dbReference type="EMBL" id="ENN79620.1"/>
    </source>
</evidence>
<gene>
    <name evidence="7" type="ORF">YQE_03932</name>
</gene>
<feature type="non-terminal residue" evidence="7">
    <location>
        <position position="134"/>
    </location>
</feature>
<dbReference type="GO" id="GO:0008017">
    <property type="term" value="F:microtubule binding"/>
    <property type="evidence" value="ECO:0007669"/>
    <property type="project" value="TreeGrafter"/>
</dbReference>
<evidence type="ECO:0000256" key="2">
    <source>
        <dbReference type="ARBA" id="ARBA00010841"/>
    </source>
</evidence>
<evidence type="ECO:0000256" key="5">
    <source>
        <dbReference type="ARBA" id="ARBA00023069"/>
    </source>
</evidence>
<evidence type="ECO:0000256" key="1">
    <source>
        <dbReference type="ARBA" id="ARBA00004138"/>
    </source>
</evidence>
<feature type="non-terminal residue" evidence="7">
    <location>
        <position position="1"/>
    </location>
</feature>
<comment type="subcellular location">
    <subcellularLocation>
        <location evidence="1">Cell projection</location>
        <location evidence="1">Cilium</location>
    </subcellularLocation>
</comment>
<dbReference type="PANTHER" id="PTHR31954:SF1">
    <property type="entry name" value="CILIA- AND FLAGELLA-ASSOCIATED PROTEIN 157"/>
    <property type="match status" value="1"/>
</dbReference>
<dbReference type="PANTHER" id="PTHR31954">
    <property type="entry name" value="CILIA- AND FLAGELLA-ASSOCIATED PROTEIN 157"/>
    <property type="match status" value="1"/>
</dbReference>
<dbReference type="OrthoDB" id="166611at2759"/>
<dbReference type="AlphaFoldDB" id="N6UD60"/>
<evidence type="ECO:0000256" key="3">
    <source>
        <dbReference type="ARBA" id="ARBA00014087"/>
    </source>
</evidence>